<evidence type="ECO:0000313" key="5">
    <source>
        <dbReference type="Proteomes" id="UP000231990"/>
    </source>
</evidence>
<evidence type="ECO:0000313" key="4">
    <source>
        <dbReference type="Proteomes" id="UP000231962"/>
    </source>
</evidence>
<evidence type="ECO:0000259" key="1">
    <source>
        <dbReference type="Pfam" id="PF04168"/>
    </source>
</evidence>
<dbReference type="RefSeq" id="WP_100714480.1">
    <property type="nucleotide sequence ID" value="NZ_NPDY01000013.1"/>
</dbReference>
<accession>A0A2M9ZQ08</accession>
<dbReference type="OrthoDB" id="9803532at2"/>
<evidence type="ECO:0000313" key="3">
    <source>
        <dbReference type="EMBL" id="PJZ74157.1"/>
    </source>
</evidence>
<dbReference type="Proteomes" id="UP000231962">
    <property type="component" value="Unassembled WGS sequence"/>
</dbReference>
<sequence length="314" mass="36877">MLSRVAESVYWMNRYIERAENYSRFLDVNFQLSLDLNENAARQWMPLVYTTGDNELFSRKYADASKENVIHFMSLDSENPNSIINCLIHARENARTVRENISTPMWEVINEFYLNFKSKKKFDRVDTPSLSEFFKSIRNQCLLFYGCQDATISQDEVWHFALLGRHLERADKTTRILDMKYFILLPLGEQAGSTLDLIQWLSLLKSTSSHEMFNRIYTRITPKNIAQFLLLDKLFPRAIRYCLSKTFDSLKLLNGTDQSTYVNEPEKKVGLLLSEMNYTSIDEIFSSGMHEYLDRLQARLNSIGNEFDDTYFRN</sequence>
<proteinExistence type="predicted"/>
<protein>
    <recommendedName>
        <fullName evidence="1">DUF403 domain-containing protein</fullName>
    </recommendedName>
</protein>
<dbReference type="InterPro" id="IPR007296">
    <property type="entry name" value="DUF403"/>
</dbReference>
<dbReference type="Proteomes" id="UP000231990">
    <property type="component" value="Unassembled WGS sequence"/>
</dbReference>
<dbReference type="EMBL" id="NPDY01000013">
    <property type="protein sequence ID" value="PJZ68975.1"/>
    <property type="molecule type" value="Genomic_DNA"/>
</dbReference>
<evidence type="ECO:0000313" key="2">
    <source>
        <dbReference type="EMBL" id="PJZ68975.1"/>
    </source>
</evidence>
<gene>
    <name evidence="2" type="ORF">CH360_12960</name>
    <name evidence="3" type="ORF">CH373_04370</name>
</gene>
<dbReference type="InterPro" id="IPR051680">
    <property type="entry name" value="ATP-dep_Glu-Cys_Ligase-2"/>
</dbReference>
<keyword evidence="4" id="KW-1185">Reference proteome</keyword>
<feature type="domain" description="DUF403" evidence="1">
    <location>
        <begin position="1"/>
        <end position="312"/>
    </location>
</feature>
<comment type="caution">
    <text evidence="3">The sequence shown here is derived from an EMBL/GenBank/DDBJ whole genome shotgun (WGS) entry which is preliminary data.</text>
</comment>
<name>A0A2M9ZQ08_9LEPT</name>
<dbReference type="PANTHER" id="PTHR34595">
    <property type="entry name" value="BLR5612 PROTEIN"/>
    <property type="match status" value="1"/>
</dbReference>
<dbReference type="PANTHER" id="PTHR34595:SF7">
    <property type="entry name" value="SLL1039 PROTEIN"/>
    <property type="match status" value="1"/>
</dbReference>
<dbReference type="AlphaFoldDB" id="A0A2M9ZQ08"/>
<dbReference type="Pfam" id="PF04168">
    <property type="entry name" value="Alpha-E"/>
    <property type="match status" value="1"/>
</dbReference>
<dbReference type="EMBL" id="NPDZ01000002">
    <property type="protein sequence ID" value="PJZ74157.1"/>
    <property type="molecule type" value="Genomic_DNA"/>
</dbReference>
<reference evidence="4 5" key="1">
    <citation type="submission" date="2017-07" db="EMBL/GenBank/DDBJ databases">
        <title>Leptospira spp. isolated from tropical soils.</title>
        <authorList>
            <person name="Thibeaux R."/>
            <person name="Iraola G."/>
            <person name="Ferres I."/>
            <person name="Bierque E."/>
            <person name="Girault D."/>
            <person name="Soupe-Gilbert M.-E."/>
            <person name="Picardeau M."/>
            <person name="Goarant C."/>
        </authorList>
    </citation>
    <scope>NUCLEOTIDE SEQUENCE [LARGE SCALE GENOMIC DNA]</scope>
    <source>
        <strain evidence="3 5">FH1-B-B1</strain>
        <strain evidence="2 4">FH1-B-C1</strain>
    </source>
</reference>
<organism evidence="3 5">
    <name type="scientific">Leptospira perolatii</name>
    <dbReference type="NCBI Taxonomy" id="2023191"/>
    <lineage>
        <taxon>Bacteria</taxon>
        <taxon>Pseudomonadati</taxon>
        <taxon>Spirochaetota</taxon>
        <taxon>Spirochaetia</taxon>
        <taxon>Leptospirales</taxon>
        <taxon>Leptospiraceae</taxon>
        <taxon>Leptospira</taxon>
    </lineage>
</organism>